<dbReference type="Proteomes" id="UP001429745">
    <property type="component" value="Unassembled WGS sequence"/>
</dbReference>
<organism evidence="1 2">
    <name type="scientific">Microbacterium salsuginis</name>
    <dbReference type="NCBI Taxonomy" id="2722803"/>
    <lineage>
        <taxon>Bacteria</taxon>
        <taxon>Bacillati</taxon>
        <taxon>Actinomycetota</taxon>
        <taxon>Actinomycetes</taxon>
        <taxon>Micrococcales</taxon>
        <taxon>Microbacteriaceae</taxon>
        <taxon>Microbacterium</taxon>
    </lineage>
</organism>
<reference evidence="1 2" key="1">
    <citation type="submission" date="2020-04" db="EMBL/GenBank/DDBJ databases">
        <title>CFH 90308 Microbacterium sp.</title>
        <authorList>
            <person name="Nie G."/>
            <person name="Ming H."/>
            <person name="Xia T."/>
        </authorList>
    </citation>
    <scope>NUCLEOTIDE SEQUENCE [LARGE SCALE GENOMIC DNA]</scope>
    <source>
        <strain evidence="1 2">CFH 90308</strain>
    </source>
</reference>
<sequence length="103" mass="11221">MSSGQDTVRATVYLQVQPEYSWQAKQYRQFDTPSAIQGAKVVGSTQGKSQKPKPGTVEVKIMVELPKGAFLPLRPEAIVVIPESLTQPHPVTVEAEDANESQA</sequence>
<dbReference type="EMBL" id="JABACI010000001">
    <property type="protein sequence ID" value="NLP82614.1"/>
    <property type="molecule type" value="Genomic_DNA"/>
</dbReference>
<gene>
    <name evidence="1" type="ORF">HF576_02010</name>
</gene>
<evidence type="ECO:0000313" key="2">
    <source>
        <dbReference type="Proteomes" id="UP001429745"/>
    </source>
</evidence>
<protein>
    <submittedName>
        <fullName evidence="1">Uncharacterized protein</fullName>
    </submittedName>
</protein>
<accession>A0ABX1K986</accession>
<dbReference type="RefSeq" id="WP_168911105.1">
    <property type="nucleotide sequence ID" value="NZ_JABACI010000001.1"/>
</dbReference>
<evidence type="ECO:0000313" key="1">
    <source>
        <dbReference type="EMBL" id="NLP82614.1"/>
    </source>
</evidence>
<keyword evidence="2" id="KW-1185">Reference proteome</keyword>
<comment type="caution">
    <text evidence="1">The sequence shown here is derived from an EMBL/GenBank/DDBJ whole genome shotgun (WGS) entry which is preliminary data.</text>
</comment>
<proteinExistence type="predicted"/>
<name>A0ABX1K986_9MICO</name>